<keyword evidence="3 5" id="KW-1133">Transmembrane helix</keyword>
<comment type="subcellular location">
    <subcellularLocation>
        <location evidence="1">Cell membrane</location>
        <topology evidence="1">Multi-pass membrane protein</topology>
    </subcellularLocation>
</comment>
<dbReference type="Pfam" id="PF07690">
    <property type="entry name" value="MFS_1"/>
    <property type="match status" value="1"/>
</dbReference>
<feature type="domain" description="Major facilitator superfamily (MFS) profile" evidence="6">
    <location>
        <begin position="26"/>
        <end position="209"/>
    </location>
</feature>
<evidence type="ECO:0000259" key="6">
    <source>
        <dbReference type="PROSITE" id="PS50850"/>
    </source>
</evidence>
<evidence type="ECO:0000256" key="3">
    <source>
        <dbReference type="ARBA" id="ARBA00022989"/>
    </source>
</evidence>
<name>A0ABN1W4N3_9MICO</name>
<organism evidence="7 8">
    <name type="scientific">Rhodoglobus aureus</name>
    <dbReference type="NCBI Taxonomy" id="191497"/>
    <lineage>
        <taxon>Bacteria</taxon>
        <taxon>Bacillati</taxon>
        <taxon>Actinomycetota</taxon>
        <taxon>Actinomycetes</taxon>
        <taxon>Micrococcales</taxon>
        <taxon>Microbacteriaceae</taxon>
        <taxon>Rhodoglobus</taxon>
    </lineage>
</organism>
<keyword evidence="4 5" id="KW-0472">Membrane</keyword>
<dbReference type="SUPFAM" id="SSF103473">
    <property type="entry name" value="MFS general substrate transporter"/>
    <property type="match status" value="1"/>
</dbReference>
<dbReference type="InterPro" id="IPR011701">
    <property type="entry name" value="MFS"/>
</dbReference>
<feature type="transmembrane region" description="Helical" evidence="5">
    <location>
        <begin position="115"/>
        <end position="136"/>
    </location>
</feature>
<sequence length="209" mass="21691">MSPQGITRRPTCGIASCAAALTWIALFTILSVTEIVRSIIFFGISTFIALYWIGHLGAKEETAGATLTFFLAGSVVGTLLGGRIGDRIGAVRTVQVGSIMAVPALAALRLSPSPAVGLVFAAVVGVMINVPFAVLIKLGQDYLPSRPGTTLGLAVSIGGLFTPTFGVIADEYGTQAVFTVLCFIPIAAFAISLFLSDPGRALTLQEDTK</sequence>
<evidence type="ECO:0000256" key="5">
    <source>
        <dbReference type="SAM" id="Phobius"/>
    </source>
</evidence>
<dbReference type="Gene3D" id="1.20.1250.20">
    <property type="entry name" value="MFS general substrate transporter like domains"/>
    <property type="match status" value="1"/>
</dbReference>
<feature type="transmembrane region" description="Helical" evidence="5">
    <location>
        <begin position="148"/>
        <end position="169"/>
    </location>
</feature>
<protein>
    <recommendedName>
        <fullName evidence="6">Major facilitator superfamily (MFS) profile domain-containing protein</fullName>
    </recommendedName>
</protein>
<feature type="transmembrane region" description="Helical" evidence="5">
    <location>
        <begin position="90"/>
        <end position="108"/>
    </location>
</feature>
<dbReference type="EMBL" id="BAAAKW010000071">
    <property type="protein sequence ID" value="GAA1228510.1"/>
    <property type="molecule type" value="Genomic_DNA"/>
</dbReference>
<evidence type="ECO:0000313" key="8">
    <source>
        <dbReference type="Proteomes" id="UP001500943"/>
    </source>
</evidence>
<accession>A0ABN1W4N3</accession>
<dbReference type="PANTHER" id="PTHR43129:SF1">
    <property type="entry name" value="FOSMIDOMYCIN RESISTANCE PROTEIN"/>
    <property type="match status" value="1"/>
</dbReference>
<reference evidence="7 8" key="1">
    <citation type="journal article" date="2019" name="Int. J. Syst. Evol. Microbiol.">
        <title>The Global Catalogue of Microorganisms (GCM) 10K type strain sequencing project: providing services to taxonomists for standard genome sequencing and annotation.</title>
        <authorList>
            <consortium name="The Broad Institute Genomics Platform"/>
            <consortium name="The Broad Institute Genome Sequencing Center for Infectious Disease"/>
            <person name="Wu L."/>
            <person name="Ma J."/>
        </authorList>
    </citation>
    <scope>NUCLEOTIDE SEQUENCE [LARGE SCALE GENOMIC DNA]</scope>
    <source>
        <strain evidence="7 8">JCM 12762</strain>
    </source>
</reference>
<evidence type="ECO:0000313" key="7">
    <source>
        <dbReference type="EMBL" id="GAA1228510.1"/>
    </source>
</evidence>
<keyword evidence="8" id="KW-1185">Reference proteome</keyword>
<evidence type="ECO:0000256" key="2">
    <source>
        <dbReference type="ARBA" id="ARBA00022692"/>
    </source>
</evidence>
<feature type="transmembrane region" description="Helical" evidence="5">
    <location>
        <begin position="35"/>
        <end position="53"/>
    </location>
</feature>
<feature type="transmembrane region" description="Helical" evidence="5">
    <location>
        <begin position="176"/>
        <end position="195"/>
    </location>
</feature>
<dbReference type="PANTHER" id="PTHR43129">
    <property type="entry name" value="FOSMIDOMYCIN RESISTANCE PROTEIN"/>
    <property type="match status" value="1"/>
</dbReference>
<keyword evidence="2 5" id="KW-0812">Transmembrane</keyword>
<dbReference type="InterPro" id="IPR020846">
    <property type="entry name" value="MFS_dom"/>
</dbReference>
<gene>
    <name evidence="7" type="ORF">GCM10009655_28910</name>
</gene>
<evidence type="ECO:0000256" key="1">
    <source>
        <dbReference type="ARBA" id="ARBA00004651"/>
    </source>
</evidence>
<dbReference type="InterPro" id="IPR036259">
    <property type="entry name" value="MFS_trans_sf"/>
</dbReference>
<dbReference type="Proteomes" id="UP001500943">
    <property type="component" value="Unassembled WGS sequence"/>
</dbReference>
<evidence type="ECO:0000256" key="4">
    <source>
        <dbReference type="ARBA" id="ARBA00023136"/>
    </source>
</evidence>
<feature type="transmembrane region" description="Helical" evidence="5">
    <location>
        <begin position="12"/>
        <end position="29"/>
    </location>
</feature>
<proteinExistence type="predicted"/>
<feature type="transmembrane region" description="Helical" evidence="5">
    <location>
        <begin position="65"/>
        <end position="84"/>
    </location>
</feature>
<comment type="caution">
    <text evidence="7">The sequence shown here is derived from an EMBL/GenBank/DDBJ whole genome shotgun (WGS) entry which is preliminary data.</text>
</comment>
<dbReference type="PROSITE" id="PS50850">
    <property type="entry name" value="MFS"/>
    <property type="match status" value="1"/>
</dbReference>